<evidence type="ECO:0000256" key="4">
    <source>
        <dbReference type="ARBA" id="ARBA00022432"/>
    </source>
</evidence>
<evidence type="ECO:0000256" key="8">
    <source>
        <dbReference type="ARBA" id="ARBA00023014"/>
    </source>
</evidence>
<comment type="pathway">
    <text evidence="2">Carbohydrate biosynthesis; gluconeogenesis.</text>
</comment>
<dbReference type="GO" id="GO:0006094">
    <property type="term" value="P:gluconeogenesis"/>
    <property type="evidence" value="ECO:0007669"/>
    <property type="project" value="UniProtKB-KW"/>
</dbReference>
<dbReference type="InterPro" id="IPR004642">
    <property type="entry name" value="Ser_deHydtase_asu"/>
</dbReference>
<dbReference type="PANTHER" id="PTHR30182">
    <property type="entry name" value="L-SERINE DEHYDRATASE"/>
    <property type="match status" value="1"/>
</dbReference>
<keyword evidence="14" id="KW-1185">Reference proteome</keyword>
<evidence type="ECO:0000256" key="3">
    <source>
        <dbReference type="ARBA" id="ARBA00008636"/>
    </source>
</evidence>
<evidence type="ECO:0000256" key="7">
    <source>
        <dbReference type="ARBA" id="ARBA00023004"/>
    </source>
</evidence>
<evidence type="ECO:0000313" key="13">
    <source>
        <dbReference type="EMBL" id="SKC42249.1"/>
    </source>
</evidence>
<dbReference type="EC" id="4.3.1.17" evidence="11"/>
<accession>A0A1T5ISX1</accession>
<keyword evidence="7 11" id="KW-0408">Iron</keyword>
<evidence type="ECO:0000256" key="6">
    <source>
        <dbReference type="ARBA" id="ARBA00022723"/>
    </source>
</evidence>
<keyword evidence="9 11" id="KW-0456">Lyase</keyword>
<feature type="domain" description="Serine dehydratase-like alpha subunit" evidence="12">
    <location>
        <begin position="17"/>
        <end position="278"/>
    </location>
</feature>
<dbReference type="GO" id="GO:0051539">
    <property type="term" value="F:4 iron, 4 sulfur cluster binding"/>
    <property type="evidence" value="ECO:0007669"/>
    <property type="project" value="UniProtKB-UniRule"/>
</dbReference>
<dbReference type="RefSeq" id="WP_079489370.1">
    <property type="nucleotide sequence ID" value="NZ_FUZT01000001.1"/>
</dbReference>
<dbReference type="PANTHER" id="PTHR30182:SF1">
    <property type="entry name" value="L-SERINE DEHYDRATASE 1"/>
    <property type="match status" value="1"/>
</dbReference>
<keyword evidence="4 11" id="KW-0312">Gluconeogenesis</keyword>
<protein>
    <recommendedName>
        <fullName evidence="11">L-serine dehydratase</fullName>
        <ecNumber evidence="11">4.3.1.17</ecNumber>
    </recommendedName>
</protein>
<dbReference type="OrthoDB" id="9805537at2"/>
<organism evidence="13 14">
    <name type="scientific">Maledivibacter halophilus</name>
    <dbReference type="NCBI Taxonomy" id="36842"/>
    <lineage>
        <taxon>Bacteria</taxon>
        <taxon>Bacillati</taxon>
        <taxon>Bacillota</taxon>
        <taxon>Clostridia</taxon>
        <taxon>Peptostreptococcales</taxon>
        <taxon>Caminicellaceae</taxon>
        <taxon>Maledivibacter</taxon>
    </lineage>
</organism>
<keyword evidence="6 11" id="KW-0479">Metal-binding</keyword>
<dbReference type="Pfam" id="PF03313">
    <property type="entry name" value="SDH_alpha"/>
    <property type="match status" value="1"/>
</dbReference>
<evidence type="ECO:0000256" key="5">
    <source>
        <dbReference type="ARBA" id="ARBA00022485"/>
    </source>
</evidence>
<gene>
    <name evidence="13" type="ORF">SAMN02194393_00711</name>
</gene>
<name>A0A1T5ISX1_9FIRM</name>
<comment type="cofactor">
    <cofactor evidence="1 11">
        <name>[4Fe-4S] cluster</name>
        <dbReference type="ChEBI" id="CHEBI:49883"/>
    </cofactor>
</comment>
<dbReference type="STRING" id="36842.SAMN02194393_00711"/>
<evidence type="ECO:0000256" key="2">
    <source>
        <dbReference type="ARBA" id="ARBA00004742"/>
    </source>
</evidence>
<evidence type="ECO:0000313" key="14">
    <source>
        <dbReference type="Proteomes" id="UP000190285"/>
    </source>
</evidence>
<dbReference type="GO" id="GO:0003941">
    <property type="term" value="F:L-serine ammonia-lyase activity"/>
    <property type="evidence" value="ECO:0007669"/>
    <property type="project" value="UniProtKB-UniRule"/>
</dbReference>
<dbReference type="Proteomes" id="UP000190285">
    <property type="component" value="Unassembled WGS sequence"/>
</dbReference>
<dbReference type="GO" id="GO:0046872">
    <property type="term" value="F:metal ion binding"/>
    <property type="evidence" value="ECO:0007669"/>
    <property type="project" value="UniProtKB-KW"/>
</dbReference>
<dbReference type="AlphaFoldDB" id="A0A1T5ISX1"/>
<evidence type="ECO:0000256" key="1">
    <source>
        <dbReference type="ARBA" id="ARBA00001966"/>
    </source>
</evidence>
<evidence type="ECO:0000256" key="9">
    <source>
        <dbReference type="ARBA" id="ARBA00023239"/>
    </source>
</evidence>
<evidence type="ECO:0000256" key="11">
    <source>
        <dbReference type="RuleBase" id="RU366059"/>
    </source>
</evidence>
<proteinExistence type="inferred from homology"/>
<dbReference type="InterPro" id="IPR051318">
    <property type="entry name" value="Fe-S_L-Ser"/>
</dbReference>
<evidence type="ECO:0000256" key="10">
    <source>
        <dbReference type="ARBA" id="ARBA00049406"/>
    </source>
</evidence>
<evidence type="ECO:0000259" key="12">
    <source>
        <dbReference type="Pfam" id="PF03313"/>
    </source>
</evidence>
<dbReference type="InterPro" id="IPR005130">
    <property type="entry name" value="Ser_deHydtase-like_asu"/>
</dbReference>
<sequence>MKYKFSNGKELIELCQKHNKKIWEIMLLREVENSEKSDEEILDLMKDNLNVMKKAVEKGLKEDIKSVSGLVGGDAKLLRHRYENIKTLSGSRMLKAVASAMAVLEVNASMGQVVAAPTAGSCGILPGVLITVGEEFNTKESELVEALFTASAIGLIISQNATVSGAEGGCQAETGTASAMAASAIVELLGGNSEAALHAAAMTLKNILGLVCDPIAGLVECPCVKRNAIGTANALISADMALAGIKSIIPFDEVVDAMLKVGKALPNSLKETALGGLAATPTGKKIMDDVFNK</sequence>
<keyword evidence="8 11" id="KW-0411">Iron-sulfur</keyword>
<dbReference type="NCBIfam" id="TIGR00718">
    <property type="entry name" value="sda_alpha"/>
    <property type="match status" value="1"/>
</dbReference>
<comment type="catalytic activity">
    <reaction evidence="10 11">
        <text>L-serine = pyruvate + NH4(+)</text>
        <dbReference type="Rhea" id="RHEA:19169"/>
        <dbReference type="ChEBI" id="CHEBI:15361"/>
        <dbReference type="ChEBI" id="CHEBI:28938"/>
        <dbReference type="ChEBI" id="CHEBI:33384"/>
        <dbReference type="EC" id="4.3.1.17"/>
    </reaction>
</comment>
<reference evidence="13 14" key="1">
    <citation type="submission" date="2017-02" db="EMBL/GenBank/DDBJ databases">
        <authorList>
            <person name="Peterson S.W."/>
        </authorList>
    </citation>
    <scope>NUCLEOTIDE SEQUENCE [LARGE SCALE GENOMIC DNA]</scope>
    <source>
        <strain evidence="13 14">M1</strain>
    </source>
</reference>
<keyword evidence="5 11" id="KW-0004">4Fe-4S</keyword>
<dbReference type="EMBL" id="FUZT01000001">
    <property type="protein sequence ID" value="SKC42249.1"/>
    <property type="molecule type" value="Genomic_DNA"/>
</dbReference>
<comment type="similarity">
    <text evidence="3 11">Belongs to the iron-sulfur dependent L-serine dehydratase family.</text>
</comment>